<dbReference type="OrthoDB" id="1937642at2759"/>
<dbReference type="EMBL" id="KB644415">
    <property type="protein sequence ID" value="EPS33116.1"/>
    <property type="molecule type" value="Genomic_DNA"/>
</dbReference>
<dbReference type="HOGENOM" id="CLU_034489_0_0_1"/>
<dbReference type="Proteomes" id="UP000019376">
    <property type="component" value="Unassembled WGS sequence"/>
</dbReference>
<feature type="transmembrane region" description="Helical" evidence="1">
    <location>
        <begin position="282"/>
        <end position="300"/>
    </location>
</feature>
<protein>
    <submittedName>
        <fullName evidence="2">Uncharacterized protein</fullName>
    </submittedName>
</protein>
<dbReference type="PhylomeDB" id="S7ZWG4"/>
<evidence type="ECO:0000256" key="1">
    <source>
        <dbReference type="SAM" id="Phobius"/>
    </source>
</evidence>
<reference evidence="2 3" key="1">
    <citation type="journal article" date="2013" name="PLoS ONE">
        <title>Genomic and secretomic analyses reveal unique features of the lignocellulolytic enzyme system of Penicillium decumbens.</title>
        <authorList>
            <person name="Liu G."/>
            <person name="Zhang L."/>
            <person name="Wei X."/>
            <person name="Zou G."/>
            <person name="Qin Y."/>
            <person name="Ma L."/>
            <person name="Li J."/>
            <person name="Zheng H."/>
            <person name="Wang S."/>
            <person name="Wang C."/>
            <person name="Xun L."/>
            <person name="Zhao G.-P."/>
            <person name="Zhou Z."/>
            <person name="Qu Y."/>
        </authorList>
    </citation>
    <scope>NUCLEOTIDE SEQUENCE [LARGE SCALE GENOMIC DNA]</scope>
    <source>
        <strain evidence="3">114-2 / CGMCC 5302</strain>
    </source>
</reference>
<keyword evidence="3" id="KW-1185">Reference proteome</keyword>
<keyword evidence="1" id="KW-0472">Membrane</keyword>
<dbReference type="eggNOG" id="ENOG502SH7B">
    <property type="taxonomic scope" value="Eukaryota"/>
</dbReference>
<accession>S7ZWG4</accession>
<organism evidence="2 3">
    <name type="scientific">Penicillium oxalicum (strain 114-2 / CGMCC 5302)</name>
    <name type="common">Penicillium decumbens</name>
    <dbReference type="NCBI Taxonomy" id="933388"/>
    <lineage>
        <taxon>Eukaryota</taxon>
        <taxon>Fungi</taxon>
        <taxon>Dikarya</taxon>
        <taxon>Ascomycota</taxon>
        <taxon>Pezizomycotina</taxon>
        <taxon>Eurotiomycetes</taxon>
        <taxon>Eurotiomycetidae</taxon>
        <taxon>Eurotiales</taxon>
        <taxon>Aspergillaceae</taxon>
        <taxon>Penicillium</taxon>
    </lineage>
</organism>
<feature type="transmembrane region" description="Helical" evidence="1">
    <location>
        <begin position="202"/>
        <end position="222"/>
    </location>
</feature>
<gene>
    <name evidence="2" type="ORF">PDE_08078</name>
</gene>
<keyword evidence="1" id="KW-0812">Transmembrane</keyword>
<sequence length="401" mass="44197">MAPFLSTLMTRESLLSSRSISDEFKSQWLHPGDVFSVLLILGGEIIARALAQLAGSGLTPVTFSFGWVAYSVTALVSAVGENKLMPPDPDCKCKVINGRNGFTRDNSSWILGRMMRDFDQWSHPATKEKVQSLLDEKWTELKRSRPLAKRPTRAGLIATIYEPSKTQRLGVAQRDFVYWSGIFTMAVQLGIAAIPCGLFDDWGILLITVCGNILALATGYLPQWKKEKWACRTQAKGTYILTRGNGSQHVIIIVGNGHGLNLEDLAAGQTNIEASTNALTRLTLLVLALLWVLLLITASGVKDHTWYLLAVGGIGIIQNVFVAGGSRRPENFGIPLDFVEVLGRTKVMDTLLEMEKKYSGMGRALLEEFFPRKLHPEDLSKWEAIDQSAAQAREDGMTNTS</sequence>
<feature type="transmembrane region" description="Helical" evidence="1">
    <location>
        <begin position="306"/>
        <end position="324"/>
    </location>
</feature>
<keyword evidence="1" id="KW-1133">Transmembrane helix</keyword>
<dbReference type="STRING" id="933388.S7ZWG4"/>
<evidence type="ECO:0000313" key="3">
    <source>
        <dbReference type="Proteomes" id="UP000019376"/>
    </source>
</evidence>
<proteinExistence type="predicted"/>
<dbReference type="AlphaFoldDB" id="S7ZWG4"/>
<name>S7ZWG4_PENO1</name>
<evidence type="ECO:0000313" key="2">
    <source>
        <dbReference type="EMBL" id="EPS33116.1"/>
    </source>
</evidence>
<feature type="transmembrane region" description="Helical" evidence="1">
    <location>
        <begin position="176"/>
        <end position="196"/>
    </location>
</feature>